<dbReference type="SUPFAM" id="SSF52172">
    <property type="entry name" value="CheY-like"/>
    <property type="match status" value="1"/>
</dbReference>
<evidence type="ECO:0000256" key="1">
    <source>
        <dbReference type="ARBA" id="ARBA00022553"/>
    </source>
</evidence>
<dbReference type="SMART" id="SM00448">
    <property type="entry name" value="REC"/>
    <property type="match status" value="1"/>
</dbReference>
<dbReference type="Pfam" id="PF00486">
    <property type="entry name" value="Trans_reg_C"/>
    <property type="match status" value="1"/>
</dbReference>
<evidence type="ECO:0000313" key="11">
    <source>
        <dbReference type="Proteomes" id="UP000295645"/>
    </source>
</evidence>
<dbReference type="Proteomes" id="UP000295645">
    <property type="component" value="Unassembled WGS sequence"/>
</dbReference>
<keyword evidence="5" id="KW-0804">Transcription</keyword>
<dbReference type="InterPro" id="IPR039420">
    <property type="entry name" value="WalR-like"/>
</dbReference>
<dbReference type="PROSITE" id="PS50110">
    <property type="entry name" value="RESPONSE_REGULATORY"/>
    <property type="match status" value="1"/>
</dbReference>
<dbReference type="InterPro" id="IPR036388">
    <property type="entry name" value="WH-like_DNA-bd_sf"/>
</dbReference>
<sequence length="245" mass="26327">MQTIRGDQVCDTPRSRRVAVLEDDPDLREGILLPGLRDFGFTVSGAGTAADLYRQMISHSFDMVVLDIGLPDEDGLTVARHLRQLSDMGIVMLTGSRGKNNHVRALQIGADSYLPKPVDVEVLAATLHSLSRRMATARSDGAASSTPGTTPWRLDSDGWCLIGPTGGVLALTAPERGLLQALMTANGQPVARETLIATLCNDVYAFDPHRLEMLVYRLRRKATEAGAGTLPLLTSRGSGYLFVAG</sequence>
<dbReference type="PANTHER" id="PTHR48111">
    <property type="entry name" value="REGULATOR OF RPOS"/>
    <property type="match status" value="1"/>
</dbReference>
<dbReference type="InterPro" id="IPR001867">
    <property type="entry name" value="OmpR/PhoB-type_DNA-bd"/>
</dbReference>
<dbReference type="SMART" id="SM00862">
    <property type="entry name" value="Trans_reg_C"/>
    <property type="match status" value="1"/>
</dbReference>
<keyword evidence="3" id="KW-0805">Transcription regulation</keyword>
<comment type="caution">
    <text evidence="10">The sequence shown here is derived from an EMBL/GenBank/DDBJ whole genome shotgun (WGS) entry which is preliminary data.</text>
</comment>
<keyword evidence="11" id="KW-1185">Reference proteome</keyword>
<keyword evidence="4 7" id="KW-0238">DNA-binding</keyword>
<dbReference type="PANTHER" id="PTHR48111:SF1">
    <property type="entry name" value="TWO-COMPONENT RESPONSE REGULATOR ORR33"/>
    <property type="match status" value="1"/>
</dbReference>
<dbReference type="OrthoDB" id="6117814at2"/>
<evidence type="ECO:0000256" key="7">
    <source>
        <dbReference type="PROSITE-ProRule" id="PRU01091"/>
    </source>
</evidence>
<feature type="DNA-binding region" description="OmpR/PhoB-type" evidence="7">
    <location>
        <begin position="144"/>
        <end position="244"/>
    </location>
</feature>
<dbReference type="GO" id="GO:0032993">
    <property type="term" value="C:protein-DNA complex"/>
    <property type="evidence" value="ECO:0007669"/>
    <property type="project" value="TreeGrafter"/>
</dbReference>
<dbReference type="AlphaFoldDB" id="A0A4R3YZ05"/>
<dbReference type="InterPro" id="IPR011006">
    <property type="entry name" value="CheY-like_superfamily"/>
</dbReference>
<accession>A0A4R3YZ05</accession>
<evidence type="ECO:0000256" key="6">
    <source>
        <dbReference type="PROSITE-ProRule" id="PRU00169"/>
    </source>
</evidence>
<dbReference type="Gene3D" id="1.10.10.10">
    <property type="entry name" value="Winged helix-like DNA-binding domain superfamily/Winged helix DNA-binding domain"/>
    <property type="match status" value="1"/>
</dbReference>
<evidence type="ECO:0000256" key="3">
    <source>
        <dbReference type="ARBA" id="ARBA00023015"/>
    </source>
</evidence>
<evidence type="ECO:0000256" key="2">
    <source>
        <dbReference type="ARBA" id="ARBA00023012"/>
    </source>
</evidence>
<evidence type="ECO:0000313" key="10">
    <source>
        <dbReference type="EMBL" id="TCV97108.1"/>
    </source>
</evidence>
<dbReference type="Pfam" id="PF00072">
    <property type="entry name" value="Response_reg"/>
    <property type="match status" value="1"/>
</dbReference>
<gene>
    <name evidence="10" type="ORF">EC912_101103</name>
</gene>
<evidence type="ECO:0000259" key="8">
    <source>
        <dbReference type="PROSITE" id="PS50110"/>
    </source>
</evidence>
<evidence type="ECO:0000256" key="5">
    <source>
        <dbReference type="ARBA" id="ARBA00023163"/>
    </source>
</evidence>
<protein>
    <submittedName>
        <fullName evidence="10">DNA-binding response OmpR family regulator</fullName>
    </submittedName>
</protein>
<feature type="domain" description="OmpR/PhoB-type" evidence="9">
    <location>
        <begin position="144"/>
        <end position="244"/>
    </location>
</feature>
<organism evidence="10 11">
    <name type="scientific">Luteibacter rhizovicinus</name>
    <dbReference type="NCBI Taxonomy" id="242606"/>
    <lineage>
        <taxon>Bacteria</taxon>
        <taxon>Pseudomonadati</taxon>
        <taxon>Pseudomonadota</taxon>
        <taxon>Gammaproteobacteria</taxon>
        <taxon>Lysobacterales</taxon>
        <taxon>Rhodanobacteraceae</taxon>
        <taxon>Luteibacter</taxon>
    </lineage>
</organism>
<dbReference type="GO" id="GO:0000976">
    <property type="term" value="F:transcription cis-regulatory region binding"/>
    <property type="evidence" value="ECO:0007669"/>
    <property type="project" value="TreeGrafter"/>
</dbReference>
<keyword evidence="1 6" id="KW-0597">Phosphoprotein</keyword>
<dbReference type="SUPFAM" id="SSF46894">
    <property type="entry name" value="C-terminal effector domain of the bipartite response regulators"/>
    <property type="match status" value="1"/>
</dbReference>
<evidence type="ECO:0000256" key="4">
    <source>
        <dbReference type="ARBA" id="ARBA00023125"/>
    </source>
</evidence>
<dbReference type="GO" id="GO:0005829">
    <property type="term" value="C:cytosol"/>
    <property type="evidence" value="ECO:0007669"/>
    <property type="project" value="TreeGrafter"/>
</dbReference>
<name>A0A4R3YZ05_9GAMM</name>
<dbReference type="InterPro" id="IPR001789">
    <property type="entry name" value="Sig_transdc_resp-reg_receiver"/>
</dbReference>
<feature type="modified residue" description="4-aspartylphosphate" evidence="6">
    <location>
        <position position="67"/>
    </location>
</feature>
<dbReference type="CDD" id="cd00383">
    <property type="entry name" value="trans_reg_C"/>
    <property type="match status" value="1"/>
</dbReference>
<reference evidence="10 11" key="1">
    <citation type="submission" date="2019-03" db="EMBL/GenBank/DDBJ databases">
        <title>Above-ground endophytic microbial communities from plants in different locations in the United States.</title>
        <authorList>
            <person name="Frank C."/>
        </authorList>
    </citation>
    <scope>NUCLEOTIDE SEQUENCE [LARGE SCALE GENOMIC DNA]</scope>
    <source>
        <strain evidence="10 11">LP_13_YM</strain>
    </source>
</reference>
<dbReference type="GO" id="GO:0006355">
    <property type="term" value="P:regulation of DNA-templated transcription"/>
    <property type="evidence" value="ECO:0007669"/>
    <property type="project" value="InterPro"/>
</dbReference>
<dbReference type="PROSITE" id="PS51755">
    <property type="entry name" value="OMPR_PHOB"/>
    <property type="match status" value="1"/>
</dbReference>
<feature type="domain" description="Response regulatory" evidence="8">
    <location>
        <begin position="17"/>
        <end position="131"/>
    </location>
</feature>
<evidence type="ECO:0000259" key="9">
    <source>
        <dbReference type="PROSITE" id="PS51755"/>
    </source>
</evidence>
<dbReference type="InterPro" id="IPR016032">
    <property type="entry name" value="Sig_transdc_resp-reg_C-effctor"/>
</dbReference>
<dbReference type="Gene3D" id="3.40.50.2300">
    <property type="match status" value="1"/>
</dbReference>
<dbReference type="EMBL" id="SMCS01000001">
    <property type="protein sequence ID" value="TCV97108.1"/>
    <property type="molecule type" value="Genomic_DNA"/>
</dbReference>
<proteinExistence type="predicted"/>
<keyword evidence="2" id="KW-0902">Two-component regulatory system</keyword>
<dbReference type="RefSeq" id="WP_132141192.1">
    <property type="nucleotide sequence ID" value="NZ_SMCS01000001.1"/>
</dbReference>
<dbReference type="GO" id="GO:0000156">
    <property type="term" value="F:phosphorelay response regulator activity"/>
    <property type="evidence" value="ECO:0007669"/>
    <property type="project" value="TreeGrafter"/>
</dbReference>